<comment type="pathway">
    <text evidence="1 7">Cofactor biosynthesis; adenosylcobalamin biosynthesis.</text>
</comment>
<dbReference type="Gene3D" id="3.30.950.10">
    <property type="entry name" value="Methyltransferase, Cobalt-precorrin-4 Transmethylase, Domain 2"/>
    <property type="match status" value="1"/>
</dbReference>
<dbReference type="CDD" id="cd11646">
    <property type="entry name" value="Precorrin_3B_C17_MT"/>
    <property type="match status" value="1"/>
</dbReference>
<evidence type="ECO:0000259" key="11">
    <source>
        <dbReference type="Pfam" id="PF07685"/>
    </source>
</evidence>
<dbReference type="Pfam" id="PF00590">
    <property type="entry name" value="TP_methylase"/>
    <property type="match status" value="1"/>
</dbReference>
<feature type="domain" description="Tetrapyrrole methylase" evidence="9">
    <location>
        <begin position="15"/>
        <end position="222"/>
    </location>
</feature>
<dbReference type="InterPro" id="IPR035996">
    <property type="entry name" value="4pyrrol_Methylase_sf"/>
</dbReference>
<evidence type="ECO:0000259" key="9">
    <source>
        <dbReference type="Pfam" id="PF00590"/>
    </source>
</evidence>
<dbReference type="NCBIfam" id="TIGR00313">
    <property type="entry name" value="cobQ"/>
    <property type="match status" value="1"/>
</dbReference>
<dbReference type="PANTHER" id="PTHR21343">
    <property type="entry name" value="DETHIOBIOTIN SYNTHETASE"/>
    <property type="match status" value="1"/>
</dbReference>
<dbReference type="NCBIfam" id="NF001989">
    <property type="entry name" value="PRK00784.1"/>
    <property type="match status" value="1"/>
</dbReference>
<dbReference type="CDD" id="cd01750">
    <property type="entry name" value="GATase1_CobQ"/>
    <property type="match status" value="1"/>
</dbReference>
<dbReference type="EMBL" id="OW150024">
    <property type="protein sequence ID" value="CAH2032025.1"/>
    <property type="molecule type" value="Genomic_DNA"/>
</dbReference>
<feature type="active site" description="Nucleophile" evidence="7">
    <location>
        <position position="610"/>
    </location>
</feature>
<dbReference type="Gene3D" id="3.40.1010.10">
    <property type="entry name" value="Cobalt-precorrin-4 Transmethylase, Domain 1"/>
    <property type="match status" value="1"/>
</dbReference>
<evidence type="ECO:0000313" key="12">
    <source>
        <dbReference type="EMBL" id="CAH2032025.1"/>
    </source>
</evidence>
<reference evidence="12 13" key="1">
    <citation type="submission" date="2022-03" db="EMBL/GenBank/DDBJ databases">
        <authorList>
            <person name="Koch H."/>
        </authorList>
    </citation>
    <scope>NUCLEOTIDE SEQUENCE [LARGE SCALE GENOMIC DNA]</scope>
    <source>
        <strain evidence="12 13">G1</strain>
    </source>
</reference>
<feature type="domain" description="CobB/CobQ-like glutamine amidotransferase" evidence="11">
    <location>
        <begin position="535"/>
        <end position="720"/>
    </location>
</feature>
<dbReference type="Proteomes" id="UP001295463">
    <property type="component" value="Chromosome"/>
</dbReference>
<dbReference type="InterPro" id="IPR011698">
    <property type="entry name" value="GATase_3"/>
</dbReference>
<dbReference type="Pfam" id="PF07685">
    <property type="entry name" value="GATase_3"/>
    <property type="match status" value="1"/>
</dbReference>
<dbReference type="InterPro" id="IPR047045">
    <property type="entry name" value="CobQ_N"/>
</dbReference>
<evidence type="ECO:0000256" key="2">
    <source>
        <dbReference type="ARBA" id="ARBA00022573"/>
    </source>
</evidence>
<evidence type="ECO:0000256" key="1">
    <source>
        <dbReference type="ARBA" id="ARBA00004953"/>
    </source>
</evidence>
<dbReference type="SUPFAM" id="SSF53790">
    <property type="entry name" value="Tetrapyrrole methylase"/>
    <property type="match status" value="1"/>
</dbReference>
<proteinExistence type="inferred from homology"/>
<dbReference type="InterPro" id="IPR029062">
    <property type="entry name" value="Class_I_gatase-like"/>
</dbReference>
<keyword evidence="5" id="KW-0949">S-adenosyl-L-methionine</keyword>
<comment type="function">
    <text evidence="7">Catalyzes amidations at positions B, D, E, and G on adenosylcobyrinic A,C-diamide. NH(2) groups are provided by glutamine, and one molecule of ATP is hydrogenolyzed for each amidation.</text>
</comment>
<evidence type="ECO:0000313" key="13">
    <source>
        <dbReference type="Proteomes" id="UP001295463"/>
    </source>
</evidence>
<evidence type="ECO:0000256" key="6">
    <source>
        <dbReference type="ARBA" id="ARBA00022962"/>
    </source>
</evidence>
<dbReference type="InterPro" id="IPR027417">
    <property type="entry name" value="P-loop_NTPase"/>
</dbReference>
<evidence type="ECO:0000256" key="4">
    <source>
        <dbReference type="ARBA" id="ARBA00022679"/>
    </source>
</evidence>
<keyword evidence="4" id="KW-0808">Transferase</keyword>
<feature type="region of interest" description="Disordered" evidence="8">
    <location>
        <begin position="253"/>
        <end position="279"/>
    </location>
</feature>
<organism evidence="12 13">
    <name type="scientific">Trichlorobacter ammonificans</name>
    <dbReference type="NCBI Taxonomy" id="2916410"/>
    <lineage>
        <taxon>Bacteria</taxon>
        <taxon>Pseudomonadati</taxon>
        <taxon>Thermodesulfobacteriota</taxon>
        <taxon>Desulfuromonadia</taxon>
        <taxon>Geobacterales</taxon>
        <taxon>Geobacteraceae</taxon>
        <taxon>Trichlorobacter</taxon>
    </lineage>
</organism>
<dbReference type="HAMAP" id="MF_00028">
    <property type="entry name" value="CobQ"/>
    <property type="match status" value="1"/>
</dbReference>
<dbReference type="NCBIfam" id="TIGR01466">
    <property type="entry name" value="cobJ_cbiH"/>
    <property type="match status" value="1"/>
</dbReference>
<sequence>MKQSASCAQPATGRLSIIGSGPGSPAHLTDAARSAIADADILVGYGPYIDQLGDLAQTKEVLTSGMTREIDRCRLAIERARHGNRVALISGGDAGIYGMAGLVFELLAAEGDTRLAVEVIPGLSALQAAASRLGAPLMHDTAIISLSDLLTPWDTIRTRLAAAAAADFVIALYNPRSTRRTSQLEEARRLCLLHRPAATPVGIVRNACRPDEEVEVTTLGELLSCTVDMSTLVIIGNSSTFVDGAGRMVTPRGYENKREFAGTGQSTETAAPEPPSRTASPAALMVVGTASDVGKSAITAGLCRLLLRRGLRVAPFKSQNMALNAAVTPEGGEIGRAQASQAVACRIPPHTDMNPILLKPTTDTGSQVIVQGTAVGVMAVAEYDRYKPVAWEKVQESLERLQQRSDFLVMEGAGSIAEINLKDRDIANLAVARLAGNAPAILVADIERGGVFAQVVGSIELLEPWERDLIKGVVINRFRGDPAILEPGLKFIEQRCGIPVLGVVPWLRDLALPAEDSLALPPTDDGNRPADRLCVGVLRLPRISNFTDFEPLIREPDLRLCYLERPEQLAGLDLVILPGSKATMADLAWLRDRGFDRALNSFGGMILGVCGGYQMLGELLQDPDGVESLAATATGLGLLPVHTVLLPEKTTRLTTASPAAGAALAAPGWHQPVQGYEIHAGISRIIGAAEPFLRLDHEADGAVSADGRIAGSYLHGLFDDPPLREALLNRLRRAKGLPERNAAPPPPDPYDRLADHLASHLDIPRLLAICGLA</sequence>
<keyword evidence="13" id="KW-1185">Reference proteome</keyword>
<dbReference type="SUPFAM" id="SSF52540">
    <property type="entry name" value="P-loop containing nucleoside triphosphate hydrolases"/>
    <property type="match status" value="1"/>
</dbReference>
<dbReference type="InterPro" id="IPR033949">
    <property type="entry name" value="CobQ_GATase1"/>
</dbReference>
<protein>
    <recommendedName>
        <fullName evidence="7">Cobyric acid synthase</fullName>
    </recommendedName>
</protein>
<comment type="similarity">
    <text evidence="7">Belongs to the CobB/CobQ family. CobQ subfamily.</text>
</comment>
<feature type="domain" description="CobQ/CobB/MinD/ParA nucleotide binding" evidence="10">
    <location>
        <begin position="284"/>
        <end position="514"/>
    </location>
</feature>
<keyword evidence="2 7" id="KW-0169">Cobalamin biosynthesis</keyword>
<gene>
    <name evidence="7 12" type="primary">cobQ</name>
    <name evidence="12" type="ORF">GEAMG1_2189</name>
</gene>
<evidence type="ECO:0000256" key="5">
    <source>
        <dbReference type="ARBA" id="ARBA00022691"/>
    </source>
</evidence>
<evidence type="ECO:0000256" key="3">
    <source>
        <dbReference type="ARBA" id="ARBA00022603"/>
    </source>
</evidence>
<dbReference type="InterPro" id="IPR002586">
    <property type="entry name" value="CobQ/CobB/MinD/ParA_Nub-bd_dom"/>
</dbReference>
<dbReference type="InterPro" id="IPR000878">
    <property type="entry name" value="4pyrrol_Mease"/>
</dbReference>
<dbReference type="PANTHER" id="PTHR21343:SF1">
    <property type="entry name" value="COBYRIC ACID SYNTHASE"/>
    <property type="match status" value="1"/>
</dbReference>
<dbReference type="InterPro" id="IPR004459">
    <property type="entry name" value="CobQ_synth"/>
</dbReference>
<accession>A0ABN8HKZ8</accession>
<dbReference type="RefSeq" id="WP_305732806.1">
    <property type="nucleotide sequence ID" value="NZ_OW150024.1"/>
</dbReference>
<dbReference type="InterPro" id="IPR006363">
    <property type="entry name" value="Cbl_synth_CobJ/CibH_dom"/>
</dbReference>
<evidence type="ECO:0000256" key="7">
    <source>
        <dbReference type="HAMAP-Rule" id="MF_00028"/>
    </source>
</evidence>
<evidence type="ECO:0000256" key="8">
    <source>
        <dbReference type="SAM" id="MobiDB-lite"/>
    </source>
</evidence>
<dbReference type="Pfam" id="PF01656">
    <property type="entry name" value="CbiA"/>
    <property type="match status" value="1"/>
</dbReference>
<evidence type="ECO:0000259" key="10">
    <source>
        <dbReference type="Pfam" id="PF01656"/>
    </source>
</evidence>
<dbReference type="Gene3D" id="3.40.50.880">
    <property type="match status" value="1"/>
</dbReference>
<dbReference type="CDD" id="cd05389">
    <property type="entry name" value="CobQ_N"/>
    <property type="match status" value="1"/>
</dbReference>
<dbReference type="PROSITE" id="PS51274">
    <property type="entry name" value="GATASE_COBBQ"/>
    <property type="match status" value="1"/>
</dbReference>
<name>A0ABN8HKZ8_9BACT</name>
<keyword evidence="3" id="KW-0489">Methyltransferase</keyword>
<dbReference type="SUPFAM" id="SSF52317">
    <property type="entry name" value="Class I glutamine amidotransferase-like"/>
    <property type="match status" value="1"/>
</dbReference>
<dbReference type="InterPro" id="IPR014777">
    <property type="entry name" value="4pyrrole_Mease_sub1"/>
</dbReference>
<keyword evidence="6 7" id="KW-0315">Glutamine amidotransferase</keyword>
<dbReference type="InterPro" id="IPR014776">
    <property type="entry name" value="4pyrrole_Mease_sub2"/>
</dbReference>
<feature type="active site" evidence="7">
    <location>
        <position position="715"/>
    </location>
</feature>
<dbReference type="Gene3D" id="3.40.50.300">
    <property type="entry name" value="P-loop containing nucleotide triphosphate hydrolases"/>
    <property type="match status" value="1"/>
</dbReference>